<dbReference type="Proteomes" id="UP001458880">
    <property type="component" value="Unassembled WGS sequence"/>
</dbReference>
<protein>
    <submittedName>
        <fullName evidence="2">WD domain, G-beta repeat</fullName>
    </submittedName>
</protein>
<dbReference type="SMART" id="SM00320">
    <property type="entry name" value="WD40"/>
    <property type="match status" value="7"/>
</dbReference>
<dbReference type="SUPFAM" id="SSF50978">
    <property type="entry name" value="WD40 repeat-like"/>
    <property type="match status" value="1"/>
</dbReference>
<dbReference type="Pfam" id="PF00400">
    <property type="entry name" value="WD40"/>
    <property type="match status" value="4"/>
</dbReference>
<dbReference type="InterPro" id="IPR036322">
    <property type="entry name" value="WD40_repeat_dom_sf"/>
</dbReference>
<evidence type="ECO:0000256" key="1">
    <source>
        <dbReference type="PROSITE-ProRule" id="PRU00221"/>
    </source>
</evidence>
<evidence type="ECO:0000313" key="3">
    <source>
        <dbReference type="Proteomes" id="UP001458880"/>
    </source>
</evidence>
<dbReference type="PROSITE" id="PS50294">
    <property type="entry name" value="WD_REPEATS_REGION"/>
    <property type="match status" value="3"/>
</dbReference>
<gene>
    <name evidence="2" type="ORF">QE152_g32392</name>
</gene>
<sequence>MGDMLLKQKPPRVHQWQSTEMLARKQWPQVHHRNTQPRPSYNFRPPEPGIWHDTANYAYANVGYSPGSAHQTGAKKKDHYYLAPYFRNAMPPPPNPSRLLMVDTRRRSNLRKSEMLPCQCRSRSLEDVRTEVIEVGSEWEEDMNAHIAKSKNNKKALNRRSMDNLLIDTSYSSATTKKSISYQPVTRKELDVTDGSVGARPRFVAVTALEDVQAVRCAEFHPGGQLYAVGSNSKTLRICSYPKLTDLREDHQTYQPMVLFKRTKHHKGSIYCLAWSPMGDLMATGSNDKTVKLMRFNADTSNLEGEEVELTMHDGTIRDLCFLEDTSNKSSLLISGGAGDCKIYVTDCATGTPFQALSGHTGHILSLYTWGGAMFVSGSHDKTVRFWDLRTRGCVNVVTPVTVPGTRQGSPVASLCVDPSGRLLVSGHEDSSCVLYDIRGGRNIQCFKPHSADTRSIRFSPSAYYLLTGGYDNKLVLTDLQGDLTLPLPSVVVAQHQDKVISGRWHPTEFSFLSTSADKTATLWALPPI</sequence>
<proteinExistence type="predicted"/>
<feature type="repeat" description="WD" evidence="1">
    <location>
        <begin position="447"/>
        <end position="481"/>
    </location>
</feature>
<comment type="caution">
    <text evidence="2">The sequence shown here is derived from an EMBL/GenBank/DDBJ whole genome shotgun (WGS) entry which is preliminary data.</text>
</comment>
<dbReference type="PANTHER" id="PTHR19863:SF5">
    <property type="entry name" value="WD REPEAT-CONTAINING PROTEIN 47"/>
    <property type="match status" value="1"/>
</dbReference>
<dbReference type="AlphaFoldDB" id="A0AAW1IZ14"/>
<feature type="repeat" description="WD" evidence="1">
    <location>
        <begin position="493"/>
        <end position="529"/>
    </location>
</feature>
<dbReference type="InterPro" id="IPR040067">
    <property type="entry name" value="WDR47"/>
</dbReference>
<dbReference type="InterPro" id="IPR015943">
    <property type="entry name" value="WD40/YVTN_repeat-like_dom_sf"/>
</dbReference>
<feature type="repeat" description="WD" evidence="1">
    <location>
        <begin position="357"/>
        <end position="397"/>
    </location>
</feature>
<keyword evidence="1" id="KW-0853">WD repeat</keyword>
<accession>A0AAW1IZ14</accession>
<dbReference type="EMBL" id="JASPKY010000473">
    <property type="protein sequence ID" value="KAK9695707.1"/>
    <property type="molecule type" value="Genomic_DNA"/>
</dbReference>
<evidence type="ECO:0000313" key="2">
    <source>
        <dbReference type="EMBL" id="KAK9695707.1"/>
    </source>
</evidence>
<reference evidence="2 3" key="1">
    <citation type="journal article" date="2024" name="BMC Genomics">
        <title>De novo assembly and annotation of Popillia japonica's genome with initial clues to its potential as an invasive pest.</title>
        <authorList>
            <person name="Cucini C."/>
            <person name="Boschi S."/>
            <person name="Funari R."/>
            <person name="Cardaioli E."/>
            <person name="Iannotti N."/>
            <person name="Marturano G."/>
            <person name="Paoli F."/>
            <person name="Bruttini M."/>
            <person name="Carapelli A."/>
            <person name="Frati F."/>
            <person name="Nardi F."/>
        </authorList>
    </citation>
    <scope>NUCLEOTIDE SEQUENCE [LARGE SCALE GENOMIC DNA]</scope>
    <source>
        <strain evidence="2">DMR45628</strain>
    </source>
</reference>
<dbReference type="PANTHER" id="PTHR19863">
    <property type="entry name" value="NEMITIN (NEURONAL ENRICHED MAP INTERACTING PROTEIN) HOMOLOG"/>
    <property type="match status" value="1"/>
</dbReference>
<dbReference type="CDD" id="cd00200">
    <property type="entry name" value="WD40"/>
    <property type="match status" value="1"/>
</dbReference>
<name>A0AAW1IZ14_POPJA</name>
<feature type="repeat" description="WD" evidence="1">
    <location>
        <begin position="263"/>
        <end position="293"/>
    </location>
</feature>
<keyword evidence="3" id="KW-1185">Reference proteome</keyword>
<dbReference type="Gene3D" id="2.130.10.10">
    <property type="entry name" value="YVTN repeat-like/Quinoprotein amine dehydrogenase"/>
    <property type="match status" value="2"/>
</dbReference>
<organism evidence="2 3">
    <name type="scientific">Popillia japonica</name>
    <name type="common">Japanese beetle</name>
    <dbReference type="NCBI Taxonomy" id="7064"/>
    <lineage>
        <taxon>Eukaryota</taxon>
        <taxon>Metazoa</taxon>
        <taxon>Ecdysozoa</taxon>
        <taxon>Arthropoda</taxon>
        <taxon>Hexapoda</taxon>
        <taxon>Insecta</taxon>
        <taxon>Pterygota</taxon>
        <taxon>Neoptera</taxon>
        <taxon>Endopterygota</taxon>
        <taxon>Coleoptera</taxon>
        <taxon>Polyphaga</taxon>
        <taxon>Scarabaeiformia</taxon>
        <taxon>Scarabaeidae</taxon>
        <taxon>Rutelinae</taxon>
        <taxon>Popillia</taxon>
    </lineage>
</organism>
<dbReference type="PROSITE" id="PS50082">
    <property type="entry name" value="WD_REPEATS_2"/>
    <property type="match status" value="4"/>
</dbReference>
<dbReference type="InterPro" id="IPR001680">
    <property type="entry name" value="WD40_rpt"/>
</dbReference>